<keyword evidence="1" id="KW-1133">Transmembrane helix</keyword>
<protein>
    <recommendedName>
        <fullName evidence="2">Luciferase domain-containing protein</fullName>
    </recommendedName>
</protein>
<dbReference type="InterPro" id="IPR048273">
    <property type="entry name" value="Luciferase"/>
</dbReference>
<dbReference type="Proteomes" id="UP001172673">
    <property type="component" value="Unassembled WGS sequence"/>
</dbReference>
<dbReference type="InterPro" id="IPR040841">
    <property type="entry name" value="Luciferase_dom"/>
</dbReference>
<dbReference type="EMBL" id="JAPDRK010000010">
    <property type="protein sequence ID" value="KAJ9608370.1"/>
    <property type="molecule type" value="Genomic_DNA"/>
</dbReference>
<accession>A0AA38X7M9</accession>
<dbReference type="PANTHER" id="PTHR38695">
    <property type="entry name" value="AMINO ACID PERMEASE_ SLC12A DOMAIN-CONTAINING PROTEIN"/>
    <property type="match status" value="1"/>
</dbReference>
<organism evidence="3 4">
    <name type="scientific">Cladophialophora chaetospira</name>
    <dbReference type="NCBI Taxonomy" id="386627"/>
    <lineage>
        <taxon>Eukaryota</taxon>
        <taxon>Fungi</taxon>
        <taxon>Dikarya</taxon>
        <taxon>Ascomycota</taxon>
        <taxon>Pezizomycotina</taxon>
        <taxon>Eurotiomycetes</taxon>
        <taxon>Chaetothyriomycetidae</taxon>
        <taxon>Chaetothyriales</taxon>
        <taxon>Herpotrichiellaceae</taxon>
        <taxon>Cladophialophora</taxon>
    </lineage>
</organism>
<sequence>MDIYHFQTLPNVSNPQILASSSSHSLISTLLYIALILAFSSIIYWCVQDYHFFLSLGRGGPQYNLIGWFKVHIIVRPFTLAQEDLTLTDDYPYDGARKEILSLPIRQGERPLIRGIAPQRQFTQRPGPGMQKRILDLFSSFVEANPQLLEQRLSCAEKCSLALFAHPLLMAKPERLPEIAPIFKGELGHVHGESSLHLYFSPADARVIIEKGWAGRHRISRTQPWWYGGIKNMWGIGNSFLIVYAPRSEEELDVLKTLITASAMWMTGEQQIVKP</sequence>
<evidence type="ECO:0000313" key="4">
    <source>
        <dbReference type="Proteomes" id="UP001172673"/>
    </source>
</evidence>
<dbReference type="PANTHER" id="PTHR38695:SF1">
    <property type="entry name" value="AMINO ACID PERMEASE_ SLC12A DOMAIN-CONTAINING PROTEIN"/>
    <property type="match status" value="1"/>
</dbReference>
<dbReference type="AlphaFoldDB" id="A0AA38X7M9"/>
<evidence type="ECO:0000256" key="1">
    <source>
        <dbReference type="SAM" id="Phobius"/>
    </source>
</evidence>
<feature type="domain" description="Luciferase" evidence="2">
    <location>
        <begin position="185"/>
        <end position="262"/>
    </location>
</feature>
<keyword evidence="1" id="KW-0812">Transmembrane</keyword>
<evidence type="ECO:0000259" key="2">
    <source>
        <dbReference type="Pfam" id="PF17648"/>
    </source>
</evidence>
<reference evidence="3" key="1">
    <citation type="submission" date="2022-10" db="EMBL/GenBank/DDBJ databases">
        <title>Culturing micro-colonial fungi from biological soil crusts in the Mojave desert and describing Neophaeococcomyces mojavensis, and introducing the new genera and species Taxawa tesnikishii.</title>
        <authorList>
            <person name="Kurbessoian T."/>
            <person name="Stajich J.E."/>
        </authorList>
    </citation>
    <scope>NUCLEOTIDE SEQUENCE</scope>
    <source>
        <strain evidence="3">TK_41</strain>
    </source>
</reference>
<evidence type="ECO:0000313" key="3">
    <source>
        <dbReference type="EMBL" id="KAJ9608370.1"/>
    </source>
</evidence>
<keyword evidence="1" id="KW-0472">Membrane</keyword>
<proteinExistence type="predicted"/>
<feature type="transmembrane region" description="Helical" evidence="1">
    <location>
        <begin position="26"/>
        <end position="47"/>
    </location>
</feature>
<keyword evidence="4" id="KW-1185">Reference proteome</keyword>
<name>A0AA38X7M9_9EURO</name>
<comment type="caution">
    <text evidence="3">The sequence shown here is derived from an EMBL/GenBank/DDBJ whole genome shotgun (WGS) entry which is preliminary data.</text>
</comment>
<dbReference type="Pfam" id="PF17648">
    <property type="entry name" value="Luciferase"/>
    <property type="match status" value="1"/>
</dbReference>
<gene>
    <name evidence="3" type="ORF">H2200_007358</name>
</gene>